<accession>A0AA37HZD4</accession>
<name>A0AA37HZD4_SEGBR</name>
<sequence>MGKKVHLINKEGKTKVVEHSEFMDSQLLTENKFSDYEVDVNWYLSNGYMTLEDMRKSIGGNGNS</sequence>
<dbReference type="RefSeq" id="WP_039869734.1">
    <property type="nucleotide sequence ID" value="NZ_BPTR01000001.1"/>
</dbReference>
<evidence type="ECO:0000313" key="2">
    <source>
        <dbReference type="Proteomes" id="UP000887043"/>
    </source>
</evidence>
<dbReference type="AlphaFoldDB" id="A0AA37HZD4"/>
<organism evidence="1 2">
    <name type="scientific">Segatella bryantii</name>
    <name type="common">Prevotella bryantii</name>
    <dbReference type="NCBI Taxonomy" id="77095"/>
    <lineage>
        <taxon>Bacteria</taxon>
        <taxon>Pseudomonadati</taxon>
        <taxon>Bacteroidota</taxon>
        <taxon>Bacteroidia</taxon>
        <taxon>Bacteroidales</taxon>
        <taxon>Prevotellaceae</taxon>
        <taxon>Segatella</taxon>
    </lineage>
</organism>
<evidence type="ECO:0000313" key="1">
    <source>
        <dbReference type="EMBL" id="GJG28859.1"/>
    </source>
</evidence>
<protein>
    <recommendedName>
        <fullName evidence="3">Phage protein</fullName>
    </recommendedName>
</protein>
<comment type="caution">
    <text evidence="1">The sequence shown here is derived from an EMBL/GenBank/DDBJ whole genome shotgun (WGS) entry which is preliminary data.</text>
</comment>
<evidence type="ECO:0008006" key="3">
    <source>
        <dbReference type="Google" id="ProtNLM"/>
    </source>
</evidence>
<gene>
    <name evidence="1" type="ORF">PRRU23_25590</name>
</gene>
<dbReference type="EMBL" id="BPTR01000001">
    <property type="protein sequence ID" value="GJG28859.1"/>
    <property type="molecule type" value="Genomic_DNA"/>
</dbReference>
<proteinExistence type="predicted"/>
<dbReference type="Proteomes" id="UP000887043">
    <property type="component" value="Unassembled WGS sequence"/>
</dbReference>
<reference evidence="1" key="1">
    <citation type="submission" date="2021-08" db="EMBL/GenBank/DDBJ databases">
        <title>Prevotella lacticifex sp. nov., isolated from rumen of cow.</title>
        <authorList>
            <person name="Shinkai T."/>
            <person name="Ikeyama N."/>
            <person name="Kumagai M."/>
            <person name="Ohmori H."/>
            <person name="Sakamoto M."/>
            <person name="Ohkuma M."/>
            <person name="Mitsumori M."/>
        </authorList>
    </citation>
    <scope>NUCLEOTIDE SEQUENCE</scope>
    <source>
        <strain evidence="1">DSM 11371</strain>
    </source>
</reference>